<proteinExistence type="predicted"/>
<feature type="signal peptide" evidence="2">
    <location>
        <begin position="1"/>
        <end position="28"/>
    </location>
</feature>
<name>A0A1Y5Y394_KIBAR</name>
<sequence>MGIRTRLVAATMTGLLATAAVGTAAASAAPASPTKASEAPGKKPSPGEKKPDKSAVPEKAVKLLAAELRISVDRARQVFRDVAKVKSRGEFLVKDPAFVAIAKGLGITPQRLLDALIKVKEKLGKDHGKPKDKAPSGSPAK</sequence>
<feature type="compositionally biased region" description="Basic and acidic residues" evidence="1">
    <location>
        <begin position="45"/>
        <end position="56"/>
    </location>
</feature>
<dbReference type="AlphaFoldDB" id="A0A1Y5Y394"/>
<feature type="region of interest" description="Disordered" evidence="1">
    <location>
        <begin position="26"/>
        <end position="56"/>
    </location>
</feature>
<dbReference type="Proteomes" id="UP000192674">
    <property type="component" value="Unassembled WGS sequence"/>
</dbReference>
<keyword evidence="4" id="KW-1185">Reference proteome</keyword>
<reference evidence="3 4" key="1">
    <citation type="submission" date="2017-04" db="EMBL/GenBank/DDBJ databases">
        <authorList>
            <person name="Afonso C.L."/>
            <person name="Miller P.J."/>
            <person name="Scott M.A."/>
            <person name="Spackman E."/>
            <person name="Goraichik I."/>
            <person name="Dimitrov K.M."/>
            <person name="Suarez D.L."/>
            <person name="Swayne D.E."/>
        </authorList>
    </citation>
    <scope>NUCLEOTIDE SEQUENCE [LARGE SCALE GENOMIC DNA]</scope>
    <source>
        <strain evidence="3 4">DSM 43828</strain>
    </source>
</reference>
<dbReference type="RefSeq" id="WP_084431363.1">
    <property type="nucleotide sequence ID" value="NZ_FWXV01000008.1"/>
</dbReference>
<evidence type="ECO:0000256" key="1">
    <source>
        <dbReference type="SAM" id="MobiDB-lite"/>
    </source>
</evidence>
<protein>
    <submittedName>
        <fullName evidence="3">Uncharacterized protein</fullName>
    </submittedName>
</protein>
<evidence type="ECO:0000313" key="4">
    <source>
        <dbReference type="Proteomes" id="UP000192674"/>
    </source>
</evidence>
<feature type="region of interest" description="Disordered" evidence="1">
    <location>
        <begin position="121"/>
        <end position="141"/>
    </location>
</feature>
<gene>
    <name evidence="3" type="ORF">SAMN05661093_07466</name>
</gene>
<feature type="compositionally biased region" description="Basic and acidic residues" evidence="1">
    <location>
        <begin position="121"/>
        <end position="134"/>
    </location>
</feature>
<dbReference type="EMBL" id="FWXV01000008">
    <property type="protein sequence ID" value="SMD22508.1"/>
    <property type="molecule type" value="Genomic_DNA"/>
</dbReference>
<dbReference type="OrthoDB" id="3638563at2"/>
<evidence type="ECO:0000256" key="2">
    <source>
        <dbReference type="SAM" id="SignalP"/>
    </source>
</evidence>
<organism evidence="3 4">
    <name type="scientific">Kibdelosporangium aridum</name>
    <dbReference type="NCBI Taxonomy" id="2030"/>
    <lineage>
        <taxon>Bacteria</taxon>
        <taxon>Bacillati</taxon>
        <taxon>Actinomycetota</taxon>
        <taxon>Actinomycetes</taxon>
        <taxon>Pseudonocardiales</taxon>
        <taxon>Pseudonocardiaceae</taxon>
        <taxon>Kibdelosporangium</taxon>
    </lineage>
</organism>
<evidence type="ECO:0000313" key="3">
    <source>
        <dbReference type="EMBL" id="SMD22508.1"/>
    </source>
</evidence>
<accession>A0A1Y5Y394</accession>
<keyword evidence="2" id="KW-0732">Signal</keyword>
<feature type="chain" id="PRO_5039211095" evidence="2">
    <location>
        <begin position="29"/>
        <end position="141"/>
    </location>
</feature>